<accession>A0ABY5KV90</accession>
<dbReference type="InterPro" id="IPR000485">
    <property type="entry name" value="AsnC-type_HTH_dom"/>
</dbReference>
<dbReference type="PROSITE" id="PS00519">
    <property type="entry name" value="HTH_ASNC_1"/>
    <property type="match status" value="1"/>
</dbReference>
<dbReference type="RefSeq" id="WP_256769407.1">
    <property type="nucleotide sequence ID" value="NZ_CP101987.1"/>
</dbReference>
<dbReference type="Gene3D" id="1.10.10.10">
    <property type="entry name" value="Winged helix-like DNA-binding domain superfamily/Winged helix DNA-binding domain"/>
    <property type="match status" value="1"/>
</dbReference>
<dbReference type="InterPro" id="IPR019885">
    <property type="entry name" value="Tscrpt_reg_HTH_AsnC-type_CS"/>
</dbReference>
<evidence type="ECO:0000313" key="6">
    <source>
        <dbReference type="Proteomes" id="UP001316384"/>
    </source>
</evidence>
<dbReference type="Pfam" id="PF01037">
    <property type="entry name" value="AsnC_trans_reg"/>
    <property type="match status" value="1"/>
</dbReference>
<gene>
    <name evidence="5" type="ORF">NP048_01925</name>
</gene>
<dbReference type="SMART" id="SM00344">
    <property type="entry name" value="HTH_ASNC"/>
    <property type="match status" value="1"/>
</dbReference>
<dbReference type="InterPro" id="IPR011991">
    <property type="entry name" value="ArsR-like_HTH"/>
</dbReference>
<dbReference type="EMBL" id="CP101987">
    <property type="protein sequence ID" value="UUI72248.1"/>
    <property type="molecule type" value="Genomic_DNA"/>
</dbReference>
<dbReference type="InterPro" id="IPR019887">
    <property type="entry name" value="Tscrpt_reg_AsnC/Lrp_C"/>
</dbReference>
<dbReference type="InterPro" id="IPR019888">
    <property type="entry name" value="Tscrpt_reg_AsnC-like"/>
</dbReference>
<dbReference type="SUPFAM" id="SSF46785">
    <property type="entry name" value="Winged helix' DNA-binding domain"/>
    <property type="match status" value="1"/>
</dbReference>
<evidence type="ECO:0000259" key="4">
    <source>
        <dbReference type="PROSITE" id="PS50956"/>
    </source>
</evidence>
<keyword evidence="2" id="KW-0238">DNA-binding</keyword>
<keyword evidence="3" id="KW-0804">Transcription</keyword>
<proteinExistence type="predicted"/>
<dbReference type="Pfam" id="PF13412">
    <property type="entry name" value="HTH_24"/>
    <property type="match status" value="1"/>
</dbReference>
<reference evidence="5 6" key="1">
    <citation type="submission" date="2022-07" db="EMBL/GenBank/DDBJ databases">
        <title>Novel species in genus cellulomonas.</title>
        <authorList>
            <person name="Ye L."/>
        </authorList>
    </citation>
    <scope>NUCLEOTIDE SEQUENCE [LARGE SCALE GENOMIC DNA]</scope>
    <source>
        <strain evidence="6">zg-B89</strain>
    </source>
</reference>
<dbReference type="InterPro" id="IPR011008">
    <property type="entry name" value="Dimeric_a/b-barrel"/>
</dbReference>
<sequence length="184" mass="19872">MASIERGAACRDQGRCPAKLGRDRGSAGSFPLVPSIPRLDFDATDHRVIEHLQRDGRMSVADLARAVNLSPSATADRVRRLTDAGVITGYSATVDPEALGYPIAAFVRLAYPSGNYRPFHDLVDTTPEIVEAHHVTGNDCFVIKVIARSMSDLERITGKLATLGGITTSVVYSTTVPRRNLRPA</sequence>
<dbReference type="Proteomes" id="UP001316384">
    <property type="component" value="Chromosome"/>
</dbReference>
<dbReference type="PANTHER" id="PTHR30154:SF53">
    <property type="entry name" value="HTH-TYPE TRANSCRIPTIONAL REGULATOR LRPC"/>
    <property type="match status" value="1"/>
</dbReference>
<dbReference type="CDD" id="cd00090">
    <property type="entry name" value="HTH_ARSR"/>
    <property type="match status" value="1"/>
</dbReference>
<evidence type="ECO:0000256" key="3">
    <source>
        <dbReference type="ARBA" id="ARBA00023163"/>
    </source>
</evidence>
<protein>
    <submittedName>
        <fullName evidence="5">Lrp/AsnC family transcriptional regulator</fullName>
    </submittedName>
</protein>
<evidence type="ECO:0000256" key="2">
    <source>
        <dbReference type="ARBA" id="ARBA00023125"/>
    </source>
</evidence>
<keyword evidence="6" id="KW-1185">Reference proteome</keyword>
<evidence type="ECO:0000313" key="5">
    <source>
        <dbReference type="EMBL" id="UUI72248.1"/>
    </source>
</evidence>
<dbReference type="InterPro" id="IPR036388">
    <property type="entry name" value="WH-like_DNA-bd_sf"/>
</dbReference>
<dbReference type="PRINTS" id="PR00033">
    <property type="entry name" value="HTHASNC"/>
</dbReference>
<dbReference type="PROSITE" id="PS50956">
    <property type="entry name" value="HTH_ASNC_2"/>
    <property type="match status" value="1"/>
</dbReference>
<dbReference type="Gene3D" id="3.30.70.920">
    <property type="match status" value="1"/>
</dbReference>
<evidence type="ECO:0000256" key="1">
    <source>
        <dbReference type="ARBA" id="ARBA00023015"/>
    </source>
</evidence>
<dbReference type="InterPro" id="IPR036390">
    <property type="entry name" value="WH_DNA-bd_sf"/>
</dbReference>
<dbReference type="SUPFAM" id="SSF54909">
    <property type="entry name" value="Dimeric alpha+beta barrel"/>
    <property type="match status" value="1"/>
</dbReference>
<feature type="domain" description="HTH asnC-type" evidence="4">
    <location>
        <begin position="41"/>
        <end position="102"/>
    </location>
</feature>
<keyword evidence="1" id="KW-0805">Transcription regulation</keyword>
<name>A0ABY5KV90_9CELL</name>
<dbReference type="PANTHER" id="PTHR30154">
    <property type="entry name" value="LEUCINE-RESPONSIVE REGULATORY PROTEIN"/>
    <property type="match status" value="1"/>
</dbReference>
<organism evidence="5 6">
    <name type="scientific">Cellulomonas xiejunii</name>
    <dbReference type="NCBI Taxonomy" id="2968083"/>
    <lineage>
        <taxon>Bacteria</taxon>
        <taxon>Bacillati</taxon>
        <taxon>Actinomycetota</taxon>
        <taxon>Actinomycetes</taxon>
        <taxon>Micrococcales</taxon>
        <taxon>Cellulomonadaceae</taxon>
        <taxon>Cellulomonas</taxon>
    </lineage>
</organism>